<dbReference type="AlphaFoldDB" id="A0AAD6BTS7"/>
<feature type="compositionally biased region" description="Basic and acidic residues" evidence="1">
    <location>
        <begin position="73"/>
        <end position="86"/>
    </location>
</feature>
<evidence type="ECO:0000256" key="1">
    <source>
        <dbReference type="SAM" id="MobiDB-lite"/>
    </source>
</evidence>
<feature type="compositionally biased region" description="Basic and acidic residues" evidence="1">
    <location>
        <begin position="1"/>
        <end position="21"/>
    </location>
</feature>
<dbReference type="RefSeq" id="XP_056760184.1">
    <property type="nucleotide sequence ID" value="XM_056915430.1"/>
</dbReference>
<reference evidence="2" key="1">
    <citation type="submission" date="2022-12" db="EMBL/GenBank/DDBJ databases">
        <authorList>
            <person name="Petersen C."/>
        </authorList>
    </citation>
    <scope>NUCLEOTIDE SEQUENCE</scope>
    <source>
        <strain evidence="2">IBT 16125</strain>
    </source>
</reference>
<reference evidence="2" key="2">
    <citation type="journal article" date="2023" name="IMA Fungus">
        <title>Comparative genomic study of the Penicillium genus elucidates a diverse pangenome and 15 lateral gene transfer events.</title>
        <authorList>
            <person name="Petersen C."/>
            <person name="Sorensen T."/>
            <person name="Nielsen M.R."/>
            <person name="Sondergaard T.E."/>
            <person name="Sorensen J.L."/>
            <person name="Fitzpatrick D.A."/>
            <person name="Frisvad J.C."/>
            <person name="Nielsen K.L."/>
        </authorList>
    </citation>
    <scope>NUCLEOTIDE SEQUENCE</scope>
    <source>
        <strain evidence="2">IBT 16125</strain>
    </source>
</reference>
<keyword evidence="3" id="KW-1185">Reference proteome</keyword>
<dbReference type="Proteomes" id="UP001213681">
    <property type="component" value="Unassembled WGS sequence"/>
</dbReference>
<dbReference type="GeneID" id="81605673"/>
<organism evidence="2 3">
    <name type="scientific">Penicillium daleae</name>
    <dbReference type="NCBI Taxonomy" id="63821"/>
    <lineage>
        <taxon>Eukaryota</taxon>
        <taxon>Fungi</taxon>
        <taxon>Dikarya</taxon>
        <taxon>Ascomycota</taxon>
        <taxon>Pezizomycotina</taxon>
        <taxon>Eurotiomycetes</taxon>
        <taxon>Eurotiomycetidae</taxon>
        <taxon>Eurotiales</taxon>
        <taxon>Aspergillaceae</taxon>
        <taxon>Penicillium</taxon>
    </lineage>
</organism>
<dbReference type="EMBL" id="JAPVEA010000009">
    <property type="protein sequence ID" value="KAJ5432892.1"/>
    <property type="molecule type" value="Genomic_DNA"/>
</dbReference>
<feature type="region of interest" description="Disordered" evidence="1">
    <location>
        <begin position="1"/>
        <end position="92"/>
    </location>
</feature>
<name>A0AAD6BTS7_9EURO</name>
<gene>
    <name evidence="2" type="ORF">N7458_012048</name>
</gene>
<protein>
    <submittedName>
        <fullName evidence="2">Uncharacterized protein</fullName>
    </submittedName>
</protein>
<comment type="caution">
    <text evidence="2">The sequence shown here is derived from an EMBL/GenBank/DDBJ whole genome shotgun (WGS) entry which is preliminary data.</text>
</comment>
<accession>A0AAD6BTS7</accession>
<proteinExistence type="predicted"/>
<sequence>MKDKARQTIREVADRKAEPAREPFLGNPVTPHRRAGRAFFPSSPERRHFEILEDGEDQESPQVRTPISWPESDENKENEYGPDHEPPMVPLPNRNPVDWSILEVGPRDVFGLPVDFMRRVPLADVTTRNIDTDTDTAATPSVETTPAPTTAQAMMQEDEEMDQDWDESASDIMLRELLDLGYFDRAAVNGTPEDRDIPMQGGRIQAPANIFLQAPHDTYNQRHENRRAR</sequence>
<evidence type="ECO:0000313" key="3">
    <source>
        <dbReference type="Proteomes" id="UP001213681"/>
    </source>
</evidence>
<evidence type="ECO:0000313" key="2">
    <source>
        <dbReference type="EMBL" id="KAJ5432892.1"/>
    </source>
</evidence>